<comment type="cofactor">
    <cofactor evidence="1">
        <name>pyridoxal 5'-phosphate</name>
        <dbReference type="ChEBI" id="CHEBI:597326"/>
    </cofactor>
</comment>
<comment type="subunit">
    <text evidence="3">Homodimer.</text>
</comment>
<organism evidence="8 9">
    <name type="scientific">Fonticella tunisiensis</name>
    <dbReference type="NCBI Taxonomy" id="1096341"/>
    <lineage>
        <taxon>Bacteria</taxon>
        <taxon>Bacillati</taxon>
        <taxon>Bacillota</taxon>
        <taxon>Clostridia</taxon>
        <taxon>Eubacteriales</taxon>
        <taxon>Clostridiaceae</taxon>
        <taxon>Fonticella</taxon>
    </lineage>
</organism>
<dbReference type="AlphaFoldDB" id="A0A4R7KS68"/>
<dbReference type="InterPro" id="IPR004839">
    <property type="entry name" value="Aminotransferase_I/II_large"/>
</dbReference>
<evidence type="ECO:0000313" key="9">
    <source>
        <dbReference type="Proteomes" id="UP000295325"/>
    </source>
</evidence>
<sequence length="394" mass="44811">MEFRLAERMNNLKASEIREILKLTENPEIISFAGGLPAPELFPVEKLKEITIQILENDGKAALQYSTTEGYIPLRKIIAEERMKPAGVNVSYENILIINGSQQGLDFSGKIFLDKDDVVICESPSYLGAINAFKAYMPKFVEVPMDDDGMIIEELEKALEANPKAKLIYTIPDFQNPTGKTLSVERRKRLVELAEKYNVPIIEDNPYGELRYEGDRLPAIKSFDTKGLVVYLGTFSKTFCPGYRLGWICASPELLSKYIMVKQGADLQASSISQREAALFMEKYKLDEHINKIKKIYRRRRDLMIETIKKEFPETVKYTYPSGGLFTWISLPEGYDSAEILIKALKEKVAFVPGGSFFPNGGHPNHFRLNYSNMPEEKIVEGIRRLGRVLRNLD</sequence>
<evidence type="ECO:0000256" key="6">
    <source>
        <dbReference type="ARBA" id="ARBA00022898"/>
    </source>
</evidence>
<dbReference type="InterPro" id="IPR015422">
    <property type="entry name" value="PyrdxlP-dep_Trfase_small"/>
</dbReference>
<dbReference type="CDD" id="cd00609">
    <property type="entry name" value="AAT_like"/>
    <property type="match status" value="1"/>
</dbReference>
<evidence type="ECO:0000256" key="5">
    <source>
        <dbReference type="ARBA" id="ARBA00022679"/>
    </source>
</evidence>
<keyword evidence="5" id="KW-0808">Transferase</keyword>
<dbReference type="Gene3D" id="3.40.640.10">
    <property type="entry name" value="Type I PLP-dependent aspartate aminotransferase-like (Major domain)"/>
    <property type="match status" value="1"/>
</dbReference>
<accession>A0A4R7KS68</accession>
<evidence type="ECO:0000256" key="3">
    <source>
        <dbReference type="ARBA" id="ARBA00011738"/>
    </source>
</evidence>
<evidence type="ECO:0000259" key="7">
    <source>
        <dbReference type="Pfam" id="PF00155"/>
    </source>
</evidence>
<feature type="domain" description="Aminotransferase class I/classII large" evidence="7">
    <location>
        <begin position="43"/>
        <end position="386"/>
    </location>
</feature>
<evidence type="ECO:0000256" key="2">
    <source>
        <dbReference type="ARBA" id="ARBA00007441"/>
    </source>
</evidence>
<dbReference type="InterPro" id="IPR015421">
    <property type="entry name" value="PyrdxlP-dep_Trfase_major"/>
</dbReference>
<protein>
    <submittedName>
        <fullName evidence="8">2-aminoadipate transaminase</fullName>
    </submittedName>
</protein>
<evidence type="ECO:0000256" key="4">
    <source>
        <dbReference type="ARBA" id="ARBA00022576"/>
    </source>
</evidence>
<comment type="similarity">
    <text evidence="2">Belongs to the class-I pyridoxal-phosphate-dependent aminotransferase family.</text>
</comment>
<dbReference type="Gene3D" id="3.90.1150.10">
    <property type="entry name" value="Aspartate Aminotransferase, domain 1"/>
    <property type="match status" value="1"/>
</dbReference>
<dbReference type="SUPFAM" id="SSF53383">
    <property type="entry name" value="PLP-dependent transferases"/>
    <property type="match status" value="1"/>
</dbReference>
<dbReference type="GO" id="GO:0008483">
    <property type="term" value="F:transaminase activity"/>
    <property type="evidence" value="ECO:0007669"/>
    <property type="project" value="UniProtKB-KW"/>
</dbReference>
<keyword evidence="6" id="KW-0663">Pyridoxal phosphate</keyword>
<keyword evidence="9" id="KW-1185">Reference proteome</keyword>
<dbReference type="GO" id="GO:1901605">
    <property type="term" value="P:alpha-amino acid metabolic process"/>
    <property type="evidence" value="ECO:0007669"/>
    <property type="project" value="TreeGrafter"/>
</dbReference>
<dbReference type="Pfam" id="PF00155">
    <property type="entry name" value="Aminotran_1_2"/>
    <property type="match status" value="1"/>
</dbReference>
<proteinExistence type="inferred from homology"/>
<keyword evidence="4" id="KW-0032">Aminotransferase</keyword>
<evidence type="ECO:0000256" key="1">
    <source>
        <dbReference type="ARBA" id="ARBA00001933"/>
    </source>
</evidence>
<dbReference type="PANTHER" id="PTHR42790:SF19">
    <property type="entry name" value="KYNURENINE_ALPHA-AMINOADIPATE AMINOTRANSFERASE, MITOCHONDRIAL"/>
    <property type="match status" value="1"/>
</dbReference>
<evidence type="ECO:0000313" key="8">
    <source>
        <dbReference type="EMBL" id="TDT61524.1"/>
    </source>
</evidence>
<dbReference type="FunFam" id="3.40.640.10:FF:000053">
    <property type="entry name" value="Aminotransferase, class I"/>
    <property type="match status" value="1"/>
</dbReference>
<dbReference type="InterPro" id="IPR015424">
    <property type="entry name" value="PyrdxlP-dep_Trfase"/>
</dbReference>
<gene>
    <name evidence="8" type="ORF">EDD71_1068</name>
</gene>
<dbReference type="RefSeq" id="WP_133627640.1">
    <property type="nucleotide sequence ID" value="NZ_SOAZ01000006.1"/>
</dbReference>
<comment type="caution">
    <text evidence="8">The sequence shown here is derived from an EMBL/GenBank/DDBJ whole genome shotgun (WGS) entry which is preliminary data.</text>
</comment>
<dbReference type="InterPro" id="IPR050859">
    <property type="entry name" value="Class-I_PLP-dep_aminotransf"/>
</dbReference>
<reference evidence="8 9" key="1">
    <citation type="submission" date="2019-03" db="EMBL/GenBank/DDBJ databases">
        <title>Genomic Encyclopedia of Type Strains, Phase IV (KMG-IV): sequencing the most valuable type-strain genomes for metagenomic binning, comparative biology and taxonomic classification.</title>
        <authorList>
            <person name="Goeker M."/>
        </authorList>
    </citation>
    <scope>NUCLEOTIDE SEQUENCE [LARGE SCALE GENOMIC DNA]</scope>
    <source>
        <strain evidence="8 9">DSM 24455</strain>
    </source>
</reference>
<name>A0A4R7KS68_9CLOT</name>
<dbReference type="EMBL" id="SOAZ01000006">
    <property type="protein sequence ID" value="TDT61524.1"/>
    <property type="molecule type" value="Genomic_DNA"/>
</dbReference>
<dbReference type="OrthoDB" id="9802328at2"/>
<dbReference type="PANTHER" id="PTHR42790">
    <property type="entry name" value="AMINOTRANSFERASE"/>
    <property type="match status" value="1"/>
</dbReference>
<dbReference type="Proteomes" id="UP000295325">
    <property type="component" value="Unassembled WGS sequence"/>
</dbReference>
<dbReference type="GO" id="GO:0030170">
    <property type="term" value="F:pyridoxal phosphate binding"/>
    <property type="evidence" value="ECO:0007669"/>
    <property type="project" value="InterPro"/>
</dbReference>